<dbReference type="AlphaFoldDB" id="A0AAN9R8M6"/>
<accession>A0AAN9R8M6</accession>
<dbReference type="GO" id="GO:0005886">
    <property type="term" value="C:plasma membrane"/>
    <property type="evidence" value="ECO:0007669"/>
    <property type="project" value="TreeGrafter"/>
</dbReference>
<dbReference type="SUPFAM" id="SSF81660">
    <property type="entry name" value="Metal cation-transporting ATPase, ATP-binding domain N"/>
    <property type="match status" value="1"/>
</dbReference>
<dbReference type="Gene3D" id="3.40.1110.10">
    <property type="entry name" value="Calcium-transporting ATPase, cytoplasmic domain N"/>
    <property type="match status" value="1"/>
</dbReference>
<dbReference type="InterPro" id="IPR023299">
    <property type="entry name" value="ATPase_P-typ_cyto_dom_N"/>
</dbReference>
<dbReference type="Proteomes" id="UP001367508">
    <property type="component" value="Unassembled WGS sequence"/>
</dbReference>
<proteinExistence type="predicted"/>
<sequence>MSPFKLVKLPFRYISVKERFSNVMASDVLELFYQGVGLNTIGSVYKPSLGSKPKISRSPTGKAILLWVVSSLGMDMDKLKRTHKVLHVETFNSEKKQSGIAIRKEINNKVHMHWEGATEIILTKKQRT</sequence>
<evidence type="ECO:0000313" key="2">
    <source>
        <dbReference type="EMBL" id="KAK7361894.1"/>
    </source>
</evidence>
<name>A0AAN9R8M6_CANGL</name>
<keyword evidence="3" id="KW-1185">Reference proteome</keyword>
<dbReference type="PANTHER" id="PTHR24093">
    <property type="entry name" value="CATION TRANSPORTING ATPASE"/>
    <property type="match status" value="1"/>
</dbReference>
<keyword evidence="1" id="KW-0460">Magnesium</keyword>
<evidence type="ECO:0000313" key="3">
    <source>
        <dbReference type="Proteomes" id="UP001367508"/>
    </source>
</evidence>
<dbReference type="EMBL" id="JAYMYQ010000001">
    <property type="protein sequence ID" value="KAK7361894.1"/>
    <property type="molecule type" value="Genomic_DNA"/>
</dbReference>
<dbReference type="GO" id="GO:0000166">
    <property type="term" value="F:nucleotide binding"/>
    <property type="evidence" value="ECO:0007669"/>
    <property type="project" value="InterPro"/>
</dbReference>
<dbReference type="GO" id="GO:0005388">
    <property type="term" value="F:P-type calcium transporter activity"/>
    <property type="evidence" value="ECO:0007669"/>
    <property type="project" value="TreeGrafter"/>
</dbReference>
<dbReference type="PANTHER" id="PTHR24093:SF455">
    <property type="entry name" value="CALCIUM-TRANSPORTING ATPASE 12, PLASMA MEMBRANE-TYPE"/>
    <property type="match status" value="1"/>
</dbReference>
<organism evidence="2 3">
    <name type="scientific">Canavalia gladiata</name>
    <name type="common">Sword bean</name>
    <name type="synonym">Dolichos gladiatus</name>
    <dbReference type="NCBI Taxonomy" id="3824"/>
    <lineage>
        <taxon>Eukaryota</taxon>
        <taxon>Viridiplantae</taxon>
        <taxon>Streptophyta</taxon>
        <taxon>Embryophyta</taxon>
        <taxon>Tracheophyta</taxon>
        <taxon>Spermatophyta</taxon>
        <taxon>Magnoliopsida</taxon>
        <taxon>eudicotyledons</taxon>
        <taxon>Gunneridae</taxon>
        <taxon>Pentapetalae</taxon>
        <taxon>rosids</taxon>
        <taxon>fabids</taxon>
        <taxon>Fabales</taxon>
        <taxon>Fabaceae</taxon>
        <taxon>Papilionoideae</taxon>
        <taxon>50 kb inversion clade</taxon>
        <taxon>NPAAA clade</taxon>
        <taxon>indigoferoid/millettioid clade</taxon>
        <taxon>Phaseoleae</taxon>
        <taxon>Canavalia</taxon>
    </lineage>
</organism>
<gene>
    <name evidence="2" type="ORF">VNO77_03985</name>
</gene>
<evidence type="ECO:0000256" key="1">
    <source>
        <dbReference type="ARBA" id="ARBA00022842"/>
    </source>
</evidence>
<comment type="caution">
    <text evidence="2">The sequence shown here is derived from an EMBL/GenBank/DDBJ whole genome shotgun (WGS) entry which is preliminary data.</text>
</comment>
<protein>
    <submittedName>
        <fullName evidence="2">Uncharacterized protein</fullName>
    </submittedName>
</protein>
<reference evidence="2 3" key="1">
    <citation type="submission" date="2024-01" db="EMBL/GenBank/DDBJ databases">
        <title>The genomes of 5 underutilized Papilionoideae crops provide insights into root nodulation and disease resistanc.</title>
        <authorList>
            <person name="Jiang F."/>
        </authorList>
    </citation>
    <scope>NUCLEOTIDE SEQUENCE [LARGE SCALE GENOMIC DNA]</scope>
    <source>
        <strain evidence="2">LVBAO_FW01</strain>
        <tissue evidence="2">Leaves</tissue>
    </source>
</reference>